<dbReference type="GO" id="GO:0005730">
    <property type="term" value="C:nucleolus"/>
    <property type="evidence" value="ECO:0007669"/>
    <property type="project" value="UniProtKB-SubCell"/>
</dbReference>
<organism evidence="6 7">
    <name type="scientific">Escallonia rubra</name>
    <dbReference type="NCBI Taxonomy" id="112253"/>
    <lineage>
        <taxon>Eukaryota</taxon>
        <taxon>Viridiplantae</taxon>
        <taxon>Streptophyta</taxon>
        <taxon>Embryophyta</taxon>
        <taxon>Tracheophyta</taxon>
        <taxon>Spermatophyta</taxon>
        <taxon>Magnoliopsida</taxon>
        <taxon>eudicotyledons</taxon>
        <taxon>Gunneridae</taxon>
        <taxon>Pentapetalae</taxon>
        <taxon>asterids</taxon>
        <taxon>campanulids</taxon>
        <taxon>Escalloniales</taxon>
        <taxon>Escalloniaceae</taxon>
        <taxon>Escallonia</taxon>
    </lineage>
</organism>
<keyword evidence="7" id="KW-1185">Reference proteome</keyword>
<dbReference type="PANTHER" id="PTHR14577">
    <property type="entry name" value="NUCLEOLAR PROTEIN 12"/>
    <property type="match status" value="1"/>
</dbReference>
<proteinExistence type="inferred from homology"/>
<evidence type="ECO:0000256" key="1">
    <source>
        <dbReference type="ARBA" id="ARBA00004604"/>
    </source>
</evidence>
<accession>A0AA88R306</accession>
<feature type="compositionally biased region" description="Basic and acidic residues" evidence="5">
    <location>
        <begin position="59"/>
        <end position="70"/>
    </location>
</feature>
<dbReference type="GO" id="GO:0019843">
    <property type="term" value="F:rRNA binding"/>
    <property type="evidence" value="ECO:0007669"/>
    <property type="project" value="TreeGrafter"/>
</dbReference>
<dbReference type="PANTHER" id="PTHR14577:SF0">
    <property type="entry name" value="NUCLEOLAR PROTEIN 12"/>
    <property type="match status" value="1"/>
</dbReference>
<comment type="caution">
    <text evidence="6">The sequence shown here is derived from an EMBL/GenBank/DDBJ whole genome shotgun (WGS) entry which is preliminary data.</text>
</comment>
<sequence length="201" mass="23120">MAEEGEEEGAGGQLPHIRARHIKKRSLKNKSLSVPFNEKDLKDYVTGFHKRKKKRRKEAQHQLEEVERRKRIERRKKRKLERESVYGEAPSDPGAEPNEIDEDDEPEKENELIASVSGTKMYDNGDVKVMVTTSEISHEEEALSAKQQGAVPRLTGGSENKKSNVPVSKKKQFKRVARKRSRPKPQSKRDKKKGKKKGRDR</sequence>
<evidence type="ECO:0000313" key="7">
    <source>
        <dbReference type="Proteomes" id="UP001187471"/>
    </source>
</evidence>
<dbReference type="AlphaFoldDB" id="A0AA88R306"/>
<evidence type="ECO:0000313" key="6">
    <source>
        <dbReference type="EMBL" id="KAK2977124.1"/>
    </source>
</evidence>
<feature type="compositionally biased region" description="Acidic residues" evidence="5">
    <location>
        <begin position="98"/>
        <end position="108"/>
    </location>
</feature>
<gene>
    <name evidence="6" type="ORF">RJ640_017648</name>
</gene>
<comment type="similarity">
    <text evidence="2">Belongs to the RRP17 family.</text>
</comment>
<dbReference type="EMBL" id="JAVXUO010002007">
    <property type="protein sequence ID" value="KAK2977124.1"/>
    <property type="molecule type" value="Genomic_DNA"/>
</dbReference>
<dbReference type="Proteomes" id="UP001187471">
    <property type="component" value="Unassembled WGS sequence"/>
</dbReference>
<dbReference type="InterPro" id="IPR019186">
    <property type="entry name" value="Nucleolar_protein_12"/>
</dbReference>
<evidence type="ECO:0000256" key="5">
    <source>
        <dbReference type="SAM" id="MobiDB-lite"/>
    </source>
</evidence>
<feature type="compositionally biased region" description="Basic residues" evidence="5">
    <location>
        <begin position="168"/>
        <end position="201"/>
    </location>
</feature>
<feature type="compositionally biased region" description="Basic residues" evidence="5">
    <location>
        <begin position="17"/>
        <end position="28"/>
    </location>
</feature>
<evidence type="ECO:0000256" key="2">
    <source>
        <dbReference type="ARBA" id="ARBA00007175"/>
    </source>
</evidence>
<evidence type="ECO:0000256" key="3">
    <source>
        <dbReference type="ARBA" id="ARBA00023054"/>
    </source>
</evidence>
<evidence type="ECO:0000256" key="4">
    <source>
        <dbReference type="ARBA" id="ARBA00023242"/>
    </source>
</evidence>
<keyword evidence="3" id="KW-0175">Coiled coil</keyword>
<comment type="subcellular location">
    <subcellularLocation>
        <location evidence="1">Nucleus</location>
        <location evidence="1">Nucleolus</location>
    </subcellularLocation>
</comment>
<dbReference type="Pfam" id="PF09805">
    <property type="entry name" value="Nop25"/>
    <property type="match status" value="1"/>
</dbReference>
<reference evidence="6" key="1">
    <citation type="submission" date="2022-12" db="EMBL/GenBank/DDBJ databases">
        <title>Draft genome assemblies for two species of Escallonia (Escalloniales).</title>
        <authorList>
            <person name="Chanderbali A."/>
            <person name="Dervinis C."/>
            <person name="Anghel I."/>
            <person name="Soltis D."/>
            <person name="Soltis P."/>
            <person name="Zapata F."/>
        </authorList>
    </citation>
    <scope>NUCLEOTIDE SEQUENCE</scope>
    <source>
        <strain evidence="6">UCBG92.1500</strain>
        <tissue evidence="6">Leaf</tissue>
    </source>
</reference>
<name>A0AA88R306_9ASTE</name>
<keyword evidence="4" id="KW-0539">Nucleus</keyword>
<feature type="compositionally biased region" description="Basic residues" evidence="5">
    <location>
        <begin position="48"/>
        <end position="58"/>
    </location>
</feature>
<feature type="region of interest" description="Disordered" evidence="5">
    <location>
        <begin position="1"/>
        <end position="201"/>
    </location>
</feature>
<evidence type="ECO:0008006" key="8">
    <source>
        <dbReference type="Google" id="ProtNLM"/>
    </source>
</evidence>
<protein>
    <recommendedName>
        <fullName evidence="8">Ribosomal RNA-processing protein 17</fullName>
    </recommendedName>
</protein>